<name>A0A4Y9FBD6_9DEIN</name>
<reference evidence="1 2" key="1">
    <citation type="submission" date="2019-03" db="EMBL/GenBank/DDBJ databases">
        <title>Thermus tengchongensis species for the arsenic transformation mechanism.</title>
        <authorList>
            <person name="Yuan G.C."/>
        </authorList>
    </citation>
    <scope>NUCLEOTIDE SEQUENCE [LARGE SCALE GENOMIC DNA]</scope>
    <source>
        <strain evidence="1 2">15W</strain>
    </source>
</reference>
<dbReference type="Proteomes" id="UP000297668">
    <property type="component" value="Unassembled WGS sequence"/>
</dbReference>
<dbReference type="SUPFAM" id="SSF47413">
    <property type="entry name" value="lambda repressor-like DNA-binding domains"/>
    <property type="match status" value="1"/>
</dbReference>
<accession>A0A4Y9FBD6</accession>
<proteinExistence type="predicted"/>
<sequence>MVRYRLRVKELLRRENIPIYRLARLLEPQGVGRSTIYGVVNGYQQPSFGLLMKIHGALEALLGREVGLEEILEVVRE</sequence>
<protein>
    <submittedName>
        <fullName evidence="1">XRE family transcriptional regulator</fullName>
    </submittedName>
</protein>
<evidence type="ECO:0000313" key="1">
    <source>
        <dbReference type="EMBL" id="TFU26152.1"/>
    </source>
</evidence>
<comment type="caution">
    <text evidence="1">The sequence shown here is derived from an EMBL/GenBank/DDBJ whole genome shotgun (WGS) entry which is preliminary data.</text>
</comment>
<gene>
    <name evidence="1" type="ORF">E0687_07100</name>
</gene>
<dbReference type="InterPro" id="IPR010982">
    <property type="entry name" value="Lambda_DNA-bd_dom_sf"/>
</dbReference>
<dbReference type="GO" id="GO:0003677">
    <property type="term" value="F:DNA binding"/>
    <property type="evidence" value="ECO:0007669"/>
    <property type="project" value="InterPro"/>
</dbReference>
<dbReference type="RefSeq" id="WP_135260269.1">
    <property type="nucleotide sequence ID" value="NZ_SJZF01000011.1"/>
</dbReference>
<dbReference type="AlphaFoldDB" id="A0A4Y9FBD6"/>
<evidence type="ECO:0000313" key="2">
    <source>
        <dbReference type="Proteomes" id="UP000297668"/>
    </source>
</evidence>
<dbReference type="EMBL" id="SJZF01000011">
    <property type="protein sequence ID" value="TFU26152.1"/>
    <property type="molecule type" value="Genomic_DNA"/>
</dbReference>
<organism evidence="1 2">
    <name type="scientific">Thermus tengchongensis</name>
    <dbReference type="NCBI Taxonomy" id="1214928"/>
    <lineage>
        <taxon>Bacteria</taxon>
        <taxon>Thermotogati</taxon>
        <taxon>Deinococcota</taxon>
        <taxon>Deinococci</taxon>
        <taxon>Thermales</taxon>
        <taxon>Thermaceae</taxon>
        <taxon>Thermus</taxon>
    </lineage>
</organism>